<sequence length="221" mass="25739">MEEMMSAISCWMENPGHSAGPAALESAQRVPILIIQGFLLFNYKPLDTIWNRTYFLTVPYEECKRRWSTRVYEPPDPPGYFDGHMWPMYLKHRQQMNSSTWDIVYLDGTRSEEDLLSQVYEDVKQELEKQIGAEIVKPYTPVSESLLSDFKEPVLPPNKYIYFLIKIYPDGLFTPELDRLQIGTSPNSSEWSTFVAPQLCSLWRVCFTCTAQHPCKTYKDL</sequence>
<dbReference type="SUPFAM" id="SSF63380">
    <property type="entry name" value="Riboflavin synthase domain-like"/>
    <property type="match status" value="1"/>
</dbReference>
<protein>
    <submittedName>
        <fullName evidence="1">Nicotinamide riboside kinase 1-like protein</fullName>
        <ecNumber evidence="1">2.7.1.22</ecNumber>
    </submittedName>
</protein>
<dbReference type="EMBL" id="KE675862">
    <property type="protein sequence ID" value="ERE74678.1"/>
    <property type="molecule type" value="Genomic_DNA"/>
</dbReference>
<keyword evidence="1" id="KW-0808">Transferase</keyword>
<gene>
    <name evidence="1" type="ORF">H671_4g13254</name>
</gene>
<accession>A0A061I0W6</accession>
<evidence type="ECO:0000313" key="1">
    <source>
        <dbReference type="EMBL" id="ERE74678.1"/>
    </source>
</evidence>
<proteinExistence type="predicted"/>
<organism evidence="1 2">
    <name type="scientific">Cricetulus griseus</name>
    <name type="common">Chinese hamster</name>
    <name type="synonym">Cricetulus barabensis griseus</name>
    <dbReference type="NCBI Taxonomy" id="10029"/>
    <lineage>
        <taxon>Eukaryota</taxon>
        <taxon>Metazoa</taxon>
        <taxon>Chordata</taxon>
        <taxon>Craniata</taxon>
        <taxon>Vertebrata</taxon>
        <taxon>Euteleostomi</taxon>
        <taxon>Mammalia</taxon>
        <taxon>Eutheria</taxon>
        <taxon>Euarchontoglires</taxon>
        <taxon>Glires</taxon>
        <taxon>Rodentia</taxon>
        <taxon>Myomorpha</taxon>
        <taxon>Muroidea</taxon>
        <taxon>Cricetidae</taxon>
        <taxon>Cricetinae</taxon>
        <taxon>Cricetulus</taxon>
    </lineage>
</organism>
<dbReference type="SUPFAM" id="SSF52540">
    <property type="entry name" value="P-loop containing nucleoside triphosphate hydrolases"/>
    <property type="match status" value="1"/>
</dbReference>
<dbReference type="EC" id="2.7.1.22" evidence="1"/>
<dbReference type="InterPro" id="IPR017938">
    <property type="entry name" value="Riboflavin_synthase-like_b-brl"/>
</dbReference>
<reference evidence="2" key="1">
    <citation type="journal article" date="2013" name="Nat. Biotechnol.">
        <title>Chinese hamster genome sequenced from sorted chromosomes.</title>
        <authorList>
            <person name="Brinkrolf K."/>
            <person name="Rupp O."/>
            <person name="Laux H."/>
            <person name="Kollin F."/>
            <person name="Ernst W."/>
            <person name="Linke B."/>
            <person name="Kofler R."/>
            <person name="Romand S."/>
            <person name="Hesse F."/>
            <person name="Budach W.E."/>
            <person name="Galosy S."/>
            <person name="Muller D."/>
            <person name="Noll T."/>
            <person name="Wienberg J."/>
            <person name="Jostock T."/>
            <person name="Leonard M."/>
            <person name="Grillari J."/>
            <person name="Tauch A."/>
            <person name="Goesmann A."/>
            <person name="Helk B."/>
            <person name="Mott J.E."/>
            <person name="Puhler A."/>
            <person name="Borth N."/>
        </authorList>
    </citation>
    <scope>NUCLEOTIDE SEQUENCE [LARGE SCALE GENOMIC DNA]</scope>
    <source>
        <strain evidence="2">17A/GY</strain>
    </source>
</reference>
<keyword evidence="1" id="KW-0418">Kinase</keyword>
<dbReference type="AlphaFoldDB" id="A0A061I0W6"/>
<dbReference type="InterPro" id="IPR027417">
    <property type="entry name" value="P-loop_NTPase"/>
</dbReference>
<dbReference type="GO" id="GO:0050262">
    <property type="term" value="F:ribosylnicotinamide kinase activity"/>
    <property type="evidence" value="ECO:0007669"/>
    <property type="project" value="UniProtKB-EC"/>
</dbReference>
<dbReference type="Gene3D" id="3.40.50.300">
    <property type="entry name" value="P-loop containing nucleotide triphosphate hydrolases"/>
    <property type="match status" value="1"/>
</dbReference>
<dbReference type="Proteomes" id="UP000030759">
    <property type="component" value="Unassembled WGS sequence"/>
</dbReference>
<evidence type="ECO:0000313" key="2">
    <source>
        <dbReference type="Proteomes" id="UP000030759"/>
    </source>
</evidence>
<name>A0A061I0W6_CRIGR</name>